<keyword evidence="8" id="KW-1185">Reference proteome</keyword>
<dbReference type="AlphaFoldDB" id="A0A5R9GP79"/>
<feature type="transmembrane region" description="Helical" evidence="6">
    <location>
        <begin position="147"/>
        <end position="169"/>
    </location>
</feature>
<dbReference type="InterPro" id="IPR050833">
    <property type="entry name" value="Poly_Biosynth_Transport"/>
</dbReference>
<protein>
    <recommendedName>
        <fullName evidence="9">Lipopolysaccharide biosynthesis protein</fullName>
    </recommendedName>
</protein>
<feature type="transmembrane region" description="Helical" evidence="6">
    <location>
        <begin position="214"/>
        <end position="232"/>
    </location>
</feature>
<dbReference type="Proteomes" id="UP000306585">
    <property type="component" value="Unassembled WGS sequence"/>
</dbReference>
<dbReference type="Pfam" id="PF01943">
    <property type="entry name" value="Polysacc_synt"/>
    <property type="match status" value="1"/>
</dbReference>
<reference evidence="7 8" key="1">
    <citation type="journal article" date="2019" name="Appl. Environ. Microbiol.">
        <title>Environmental Evidence and Genomic Insight of Iron-oxidizing Bacteria Preference Towards More Corrosion Resistant Stainless Steel at Higher Salinities.</title>
        <authorList>
            <person name="Garrison C.E."/>
            <person name="Price K.A."/>
            <person name="Field E.K."/>
        </authorList>
    </citation>
    <scope>NUCLEOTIDE SEQUENCE [LARGE SCALE GENOMIC DNA]</scope>
    <source>
        <strain evidence="7 8">P3</strain>
    </source>
</reference>
<organism evidence="7 8">
    <name type="scientific">Mariprofundus erugo</name>
    <dbReference type="NCBI Taxonomy" id="2528639"/>
    <lineage>
        <taxon>Bacteria</taxon>
        <taxon>Pseudomonadati</taxon>
        <taxon>Pseudomonadota</taxon>
        <taxon>Candidatius Mariprofundia</taxon>
        <taxon>Mariprofundales</taxon>
        <taxon>Mariprofundaceae</taxon>
        <taxon>Mariprofundus</taxon>
    </lineage>
</organism>
<proteinExistence type="predicted"/>
<accession>A0A5R9GP79</accession>
<dbReference type="RefSeq" id="WP_138239559.1">
    <property type="nucleotide sequence ID" value="NZ_VBRY01000008.1"/>
</dbReference>
<gene>
    <name evidence="7" type="ORF">FEF65_09420</name>
</gene>
<name>A0A5R9GP79_9PROT</name>
<dbReference type="GO" id="GO:0005886">
    <property type="term" value="C:plasma membrane"/>
    <property type="evidence" value="ECO:0007669"/>
    <property type="project" value="UniProtKB-SubCell"/>
</dbReference>
<dbReference type="PANTHER" id="PTHR30250">
    <property type="entry name" value="PST FAMILY PREDICTED COLANIC ACID TRANSPORTER"/>
    <property type="match status" value="1"/>
</dbReference>
<evidence type="ECO:0000256" key="4">
    <source>
        <dbReference type="ARBA" id="ARBA00022989"/>
    </source>
</evidence>
<dbReference type="InterPro" id="IPR002797">
    <property type="entry name" value="Polysacc_synth"/>
</dbReference>
<evidence type="ECO:0000256" key="6">
    <source>
        <dbReference type="SAM" id="Phobius"/>
    </source>
</evidence>
<evidence type="ECO:0000256" key="1">
    <source>
        <dbReference type="ARBA" id="ARBA00004651"/>
    </source>
</evidence>
<feature type="transmembrane region" description="Helical" evidence="6">
    <location>
        <begin position="175"/>
        <end position="194"/>
    </location>
</feature>
<feature type="transmembrane region" description="Helical" evidence="6">
    <location>
        <begin position="288"/>
        <end position="315"/>
    </location>
</feature>
<evidence type="ECO:0000313" key="7">
    <source>
        <dbReference type="EMBL" id="TLS66729.1"/>
    </source>
</evidence>
<evidence type="ECO:0000256" key="3">
    <source>
        <dbReference type="ARBA" id="ARBA00022692"/>
    </source>
</evidence>
<feature type="transmembrane region" description="Helical" evidence="6">
    <location>
        <begin position="383"/>
        <end position="409"/>
    </location>
</feature>
<feature type="transmembrane region" description="Helical" evidence="6">
    <location>
        <begin position="327"/>
        <end position="346"/>
    </location>
</feature>
<feature type="transmembrane region" description="Helical" evidence="6">
    <location>
        <begin position="247"/>
        <end position="267"/>
    </location>
</feature>
<keyword evidence="5 6" id="KW-0472">Membrane</keyword>
<comment type="caution">
    <text evidence="7">The sequence shown here is derived from an EMBL/GenBank/DDBJ whole genome shotgun (WGS) entry which is preliminary data.</text>
</comment>
<dbReference type="EMBL" id="VBRY01000008">
    <property type="protein sequence ID" value="TLS66729.1"/>
    <property type="molecule type" value="Genomic_DNA"/>
</dbReference>
<feature type="transmembrane region" description="Helical" evidence="6">
    <location>
        <begin position="358"/>
        <end position="377"/>
    </location>
</feature>
<feature type="transmembrane region" description="Helical" evidence="6">
    <location>
        <begin position="41"/>
        <end position="64"/>
    </location>
</feature>
<comment type="subcellular location">
    <subcellularLocation>
        <location evidence="1">Cell membrane</location>
        <topology evidence="1">Multi-pass membrane protein</topology>
    </subcellularLocation>
</comment>
<feature type="transmembrane region" description="Helical" evidence="6">
    <location>
        <begin position="9"/>
        <end position="29"/>
    </location>
</feature>
<keyword evidence="3 6" id="KW-0812">Transmembrane</keyword>
<feature type="transmembrane region" description="Helical" evidence="6">
    <location>
        <begin position="76"/>
        <end position="100"/>
    </location>
</feature>
<evidence type="ECO:0000256" key="2">
    <source>
        <dbReference type="ARBA" id="ARBA00022475"/>
    </source>
</evidence>
<evidence type="ECO:0008006" key="9">
    <source>
        <dbReference type="Google" id="ProtNLM"/>
    </source>
</evidence>
<keyword evidence="4 6" id="KW-1133">Transmembrane helix</keyword>
<keyword evidence="2" id="KW-1003">Cell membrane</keyword>
<sequence>MKNHFSKNVVIYFLGTMINSSVPFFLLPILTRVLSPEDYGIITIFTIVLSISGVFAGLSVHGAVALRYYKHGREGIAAYVGSCLAILIVTTIIMSLLIVLLGDYLSPLIGLKRDWILLAVILSGGQFLIQIRLTLWQVVGNAINYSAFQVSSGIMNAALSLLLILVLGMMWEGRLIAQCLTIAIFSTLALFWMWRGGLLSLPGTELFHHVKHALRYGVPLVPHVLGGMMIALGDRMIIESKMTTSDVGIYAVGAQAGLALNLLYQSFFKAWHPKIMERALDDSYRRRLLVSGSYKVMGGSLLLYIVFSLVAWFMYPYLVGVSFIEGQWIVLLIALSSFFGACYFSTAIYIQVANKNEYLAISTIFSGAVGLAVSYVLCDPFGMIGVALGVVVGQLLSFLLCWYAANLVFPMPWVMKNS</sequence>
<evidence type="ECO:0000256" key="5">
    <source>
        <dbReference type="ARBA" id="ARBA00023136"/>
    </source>
</evidence>
<evidence type="ECO:0000313" key="8">
    <source>
        <dbReference type="Proteomes" id="UP000306585"/>
    </source>
</evidence>
<dbReference type="PANTHER" id="PTHR30250:SF11">
    <property type="entry name" value="O-ANTIGEN TRANSPORTER-RELATED"/>
    <property type="match status" value="1"/>
</dbReference>